<proteinExistence type="predicted"/>
<feature type="domain" description="Transglycosylase SLT" evidence="2">
    <location>
        <begin position="59"/>
        <end position="368"/>
    </location>
</feature>
<dbReference type="Gene3D" id="1.10.530.10">
    <property type="match status" value="1"/>
</dbReference>
<feature type="chain" id="PRO_5013341202" evidence="1">
    <location>
        <begin position="28"/>
        <end position="372"/>
    </location>
</feature>
<dbReference type="EMBL" id="FUYM01000001">
    <property type="protein sequence ID" value="SKB30696.1"/>
    <property type="molecule type" value="Genomic_DNA"/>
</dbReference>
<evidence type="ECO:0000313" key="3">
    <source>
        <dbReference type="EMBL" id="SKB30696.1"/>
    </source>
</evidence>
<keyword evidence="4" id="KW-1185">Reference proteome</keyword>
<organism evidence="3 4">
    <name type="scientific">Rhizorhabdus histidinilytica</name>
    <dbReference type="NCBI Taxonomy" id="439228"/>
    <lineage>
        <taxon>Bacteria</taxon>
        <taxon>Pseudomonadati</taxon>
        <taxon>Pseudomonadota</taxon>
        <taxon>Alphaproteobacteria</taxon>
        <taxon>Sphingomonadales</taxon>
        <taxon>Sphingomonadaceae</taxon>
        <taxon>Rhizorhabdus</taxon>
    </lineage>
</organism>
<dbReference type="InterPro" id="IPR023346">
    <property type="entry name" value="Lysozyme-like_dom_sf"/>
</dbReference>
<dbReference type="PANTHER" id="PTHR30163">
    <property type="entry name" value="MEMBRANE-BOUND LYTIC MUREIN TRANSGLYCOSYLASE B"/>
    <property type="match status" value="1"/>
</dbReference>
<dbReference type="Pfam" id="PF13406">
    <property type="entry name" value="SLT_2"/>
    <property type="match status" value="1"/>
</dbReference>
<dbReference type="AlphaFoldDB" id="A0A1T5A702"/>
<dbReference type="Proteomes" id="UP000189818">
    <property type="component" value="Unassembled WGS sequence"/>
</dbReference>
<keyword evidence="1" id="KW-0732">Signal</keyword>
<evidence type="ECO:0000313" key="4">
    <source>
        <dbReference type="Proteomes" id="UP000189818"/>
    </source>
</evidence>
<dbReference type="OrthoDB" id="9808544at2"/>
<dbReference type="GO" id="GO:0008933">
    <property type="term" value="F:peptidoglycan lytic transglycosylase activity"/>
    <property type="evidence" value="ECO:0007669"/>
    <property type="project" value="TreeGrafter"/>
</dbReference>
<sequence>MRSSVLRGAVAALALMAAVAGAMPAVAQPVLEEGQAPDDAARLTDAPAAAVPTEDSRMRAFIATLRPRALAMGISPTLFDATLPTLSFNARVVRLDRGQPGATPGSAAAPPPFAPYLASHVDRVRINMGRSRYGSLRPLLLRIEQETGVPEQIMLAIYGHETGYGTFTGNFDLLNALGTLTYEGRRRELFADEFLKTLLLMNRGVPRSQLKGSWAGATGYPQFLPSVYLRLAIDGDNDGKADIWRSEPDALASIGNYLRDAGWKKGVPWGVAVRVPEGIDRAAIRSPLSSPRCPRVFARQSRWLTIAEWRDKGLMMLSGRVPAEDELATLIEPDGNGNTGYLLTTNYRSILDYNCSNFYALSVGLLGDAIVE</sequence>
<dbReference type="SUPFAM" id="SSF53955">
    <property type="entry name" value="Lysozyme-like"/>
    <property type="match status" value="1"/>
</dbReference>
<dbReference type="InterPro" id="IPR043426">
    <property type="entry name" value="MltB-like"/>
</dbReference>
<dbReference type="RefSeq" id="WP_079646572.1">
    <property type="nucleotide sequence ID" value="NZ_FUYM01000001.1"/>
</dbReference>
<dbReference type="InterPro" id="IPR031304">
    <property type="entry name" value="SLT_2"/>
</dbReference>
<accession>A0A1T5A702</accession>
<dbReference type="InterPro" id="IPR011970">
    <property type="entry name" value="MltB_2"/>
</dbReference>
<dbReference type="STRING" id="439228.SAMN06295920_101653"/>
<evidence type="ECO:0000256" key="1">
    <source>
        <dbReference type="SAM" id="SignalP"/>
    </source>
</evidence>
<reference evidence="4" key="1">
    <citation type="submission" date="2017-02" db="EMBL/GenBank/DDBJ databases">
        <authorList>
            <person name="Varghese N."/>
            <person name="Submissions S."/>
        </authorList>
    </citation>
    <scope>NUCLEOTIDE SEQUENCE [LARGE SCALE GENOMIC DNA]</scope>
    <source>
        <strain evidence="4">UM2</strain>
    </source>
</reference>
<evidence type="ECO:0000259" key="2">
    <source>
        <dbReference type="Pfam" id="PF13406"/>
    </source>
</evidence>
<dbReference type="PANTHER" id="PTHR30163:SF8">
    <property type="entry name" value="LYTIC MUREIN TRANSGLYCOSYLASE"/>
    <property type="match status" value="1"/>
</dbReference>
<dbReference type="NCBIfam" id="TIGR02283">
    <property type="entry name" value="MltB_2"/>
    <property type="match status" value="1"/>
</dbReference>
<dbReference type="Gene3D" id="1.10.8.350">
    <property type="entry name" value="Bacterial muramidase"/>
    <property type="match status" value="1"/>
</dbReference>
<feature type="signal peptide" evidence="1">
    <location>
        <begin position="1"/>
        <end position="27"/>
    </location>
</feature>
<gene>
    <name evidence="3" type="ORF">SAMN06295920_101653</name>
</gene>
<protein>
    <submittedName>
        <fullName evidence="3">Lytic murein transglycosylase</fullName>
    </submittedName>
</protein>
<name>A0A1T5A702_9SPHN</name>
<dbReference type="GO" id="GO:0009253">
    <property type="term" value="P:peptidoglycan catabolic process"/>
    <property type="evidence" value="ECO:0007669"/>
    <property type="project" value="TreeGrafter"/>
</dbReference>